<feature type="repeat" description="ANK" evidence="3">
    <location>
        <begin position="287"/>
        <end position="320"/>
    </location>
</feature>
<evidence type="ECO:0000313" key="7">
    <source>
        <dbReference type="Proteomes" id="UP001175271"/>
    </source>
</evidence>
<feature type="repeat" description="ANK" evidence="3">
    <location>
        <begin position="150"/>
        <end position="182"/>
    </location>
</feature>
<evidence type="ECO:0000256" key="3">
    <source>
        <dbReference type="PROSITE-ProRule" id="PRU00023"/>
    </source>
</evidence>
<dbReference type="Pfam" id="PF07714">
    <property type="entry name" value="PK_Tyr_Ser-Thr"/>
    <property type="match status" value="1"/>
</dbReference>
<dbReference type="PROSITE" id="PS50088">
    <property type="entry name" value="ANK_REPEAT"/>
    <property type="match status" value="7"/>
</dbReference>
<feature type="repeat" description="ANK" evidence="3">
    <location>
        <begin position="357"/>
        <end position="389"/>
    </location>
</feature>
<dbReference type="GO" id="GO:0005524">
    <property type="term" value="F:ATP binding"/>
    <property type="evidence" value="ECO:0007669"/>
    <property type="project" value="UniProtKB-UniRule"/>
</dbReference>
<dbReference type="InterPro" id="IPR011009">
    <property type="entry name" value="Kinase-like_dom_sf"/>
</dbReference>
<dbReference type="PROSITE" id="PS50297">
    <property type="entry name" value="ANK_REP_REGION"/>
    <property type="match status" value="6"/>
</dbReference>
<feature type="repeat" description="ANK" evidence="3">
    <location>
        <begin position="183"/>
        <end position="215"/>
    </location>
</feature>
<dbReference type="SUPFAM" id="SSF56112">
    <property type="entry name" value="Protein kinase-like (PK-like)"/>
    <property type="match status" value="1"/>
</dbReference>
<dbReference type="EMBL" id="JAUCMV010000002">
    <property type="protein sequence ID" value="KAK0418779.1"/>
    <property type="molecule type" value="Genomic_DNA"/>
</dbReference>
<feature type="binding site" evidence="4">
    <location>
        <position position="540"/>
    </location>
    <ligand>
        <name>ATP</name>
        <dbReference type="ChEBI" id="CHEBI:30616"/>
    </ligand>
</feature>
<dbReference type="SMART" id="SM00248">
    <property type="entry name" value="ANK"/>
    <property type="match status" value="10"/>
</dbReference>
<dbReference type="Gene3D" id="1.25.40.20">
    <property type="entry name" value="Ankyrin repeat-containing domain"/>
    <property type="match status" value="2"/>
</dbReference>
<dbReference type="Pfam" id="PF12796">
    <property type="entry name" value="Ank_2"/>
    <property type="match status" value="3"/>
</dbReference>
<name>A0AA39I9D8_9BILA</name>
<feature type="repeat" description="ANK" evidence="3">
    <location>
        <begin position="249"/>
        <end position="270"/>
    </location>
</feature>
<dbReference type="Gene3D" id="3.30.200.20">
    <property type="entry name" value="Phosphorylase Kinase, domain 1"/>
    <property type="match status" value="1"/>
</dbReference>
<dbReference type="PROSITE" id="PS50011">
    <property type="entry name" value="PROTEIN_KINASE_DOM"/>
    <property type="match status" value="1"/>
</dbReference>
<dbReference type="InterPro" id="IPR000719">
    <property type="entry name" value="Prot_kinase_dom"/>
</dbReference>
<feature type="domain" description="Protein kinase" evidence="5">
    <location>
        <begin position="513"/>
        <end position="778"/>
    </location>
</feature>
<keyword evidence="4" id="KW-0067">ATP-binding</keyword>
<keyword evidence="1" id="KW-0677">Repeat</keyword>
<gene>
    <name evidence="6" type="ORF">QR680_013769</name>
</gene>
<comment type="caution">
    <text evidence="6">The sequence shown here is derived from an EMBL/GenBank/DDBJ whole genome shotgun (WGS) entry which is preliminary data.</text>
</comment>
<evidence type="ECO:0000259" key="5">
    <source>
        <dbReference type="PROSITE" id="PS50011"/>
    </source>
</evidence>
<dbReference type="PROSITE" id="PS00107">
    <property type="entry name" value="PROTEIN_KINASE_ATP"/>
    <property type="match status" value="1"/>
</dbReference>
<protein>
    <recommendedName>
        <fullName evidence="5">Protein kinase domain-containing protein</fullName>
    </recommendedName>
</protein>
<dbReference type="GO" id="GO:0004672">
    <property type="term" value="F:protein kinase activity"/>
    <property type="evidence" value="ECO:0007669"/>
    <property type="project" value="InterPro"/>
</dbReference>
<keyword evidence="4" id="KW-0547">Nucleotide-binding</keyword>
<accession>A0AA39I9D8</accession>
<feature type="repeat" description="ANK" evidence="3">
    <location>
        <begin position="216"/>
        <end position="248"/>
    </location>
</feature>
<dbReference type="InterPro" id="IPR017441">
    <property type="entry name" value="Protein_kinase_ATP_BS"/>
</dbReference>
<dbReference type="Gene3D" id="1.10.510.10">
    <property type="entry name" value="Transferase(Phosphotransferase) domain 1"/>
    <property type="match status" value="1"/>
</dbReference>
<dbReference type="InterPro" id="IPR036770">
    <property type="entry name" value="Ankyrin_rpt-contain_sf"/>
</dbReference>
<evidence type="ECO:0000256" key="1">
    <source>
        <dbReference type="ARBA" id="ARBA00022737"/>
    </source>
</evidence>
<sequence>MGNYKSRPPLSCADELKKKISEGYAVVRSRLSDDIKPRFTKWTPLQIAAFKGTLQNIDELLKSEAIDDSTTSEELSLIHLVCAGSSQQQWQKIAHILDKCGEDDARRRSILSHTTRNGFTALHIAVFKDDLEAINALLDAGADPNEVGRNVLPPLHLAAMGGYADVARALIAKGAILHALDFVQFTALHCATYWGKEEVVEVLLFNGADPNYSGGVGDRPLHLASSKGSPKMVSLLLDVGADCLLADDEGNTALHFAAKTQYGAIVDLLLCKLGPKPQEAINKTNVYGDTPLHTACYAGRLESTKKLVMLAGTTVLATENVFSETPLHAACTSGKSIELVAFLLKQPGVDPNFQGQDGHTALHSACYHGHLRIVQYLLDNGADQSLTARAVSNVVAFQSVNANGYQSGPLSRLDSMGSLDGLSRTSSTAEDVQQTPIIWAYEKGHDPIVALLKHYANKRPESDVCSEYSSGDSSYTPLPSPLGRLHSVTKEKREILQLRAELSNQYHLSLIDLDFQEAIGSGSFGKVYKGVYKGRTVAIKRYRAVAFGSKSEVDMFCREVSILCKLQHTNVIAFVGACLDDRSQFAIVTEFVSSGSLFYLLHEQKKVLDQWMRLSIAVDVARGMYYLHEQAPRPVIHRDLNSHNILLHENGRAVVADFGESRFVTQRDNDNMTKQPGNLRWMAPEVFTQCGRYDRKVDVFSYALVVWEVHSCELPFGNLKPAAAAAEMAYKRARPPLPDGPTSQFPEYIISMLRQAWHSDATSRPEFAELLPPLEQQLAERPEPDDSATPVVSADESDDVYGTMRTVSRLKSQWEQLISVPREPVESSTTTISSGSTRTVEELRKMKAVFVTLLLVASACAQRCYWDEQGRELCEPSIRRHPGNFNWNCPVWNPNCDLAMKSARGVPVVNEAPGHFDRSICNYEPRLCFGDDEEASRFKGGSFCVWHNGKPFCP</sequence>
<dbReference type="AlphaFoldDB" id="A0AA39I9D8"/>
<evidence type="ECO:0000256" key="2">
    <source>
        <dbReference type="ARBA" id="ARBA00023043"/>
    </source>
</evidence>
<keyword evidence="7" id="KW-1185">Reference proteome</keyword>
<feature type="repeat" description="ANK" evidence="3">
    <location>
        <begin position="117"/>
        <end position="149"/>
    </location>
</feature>
<dbReference type="InterPro" id="IPR001245">
    <property type="entry name" value="Ser-Thr/Tyr_kinase_cat_dom"/>
</dbReference>
<reference evidence="6" key="1">
    <citation type="submission" date="2023-06" db="EMBL/GenBank/DDBJ databases">
        <title>Genomic analysis of the entomopathogenic nematode Steinernema hermaphroditum.</title>
        <authorList>
            <person name="Schwarz E.M."/>
            <person name="Heppert J.K."/>
            <person name="Baniya A."/>
            <person name="Schwartz H.T."/>
            <person name="Tan C.-H."/>
            <person name="Antoshechkin I."/>
            <person name="Sternberg P.W."/>
            <person name="Goodrich-Blair H."/>
            <person name="Dillman A.R."/>
        </authorList>
    </citation>
    <scope>NUCLEOTIDE SEQUENCE</scope>
    <source>
        <strain evidence="6">PS9179</strain>
        <tissue evidence="6">Whole animal</tissue>
    </source>
</reference>
<keyword evidence="2 3" id="KW-0040">ANK repeat</keyword>
<evidence type="ECO:0000313" key="6">
    <source>
        <dbReference type="EMBL" id="KAK0418779.1"/>
    </source>
</evidence>
<dbReference type="PANTHER" id="PTHR24171">
    <property type="entry name" value="ANKYRIN REPEAT DOMAIN-CONTAINING PROTEIN 39-RELATED"/>
    <property type="match status" value="1"/>
</dbReference>
<organism evidence="6 7">
    <name type="scientific">Steinernema hermaphroditum</name>
    <dbReference type="NCBI Taxonomy" id="289476"/>
    <lineage>
        <taxon>Eukaryota</taxon>
        <taxon>Metazoa</taxon>
        <taxon>Ecdysozoa</taxon>
        <taxon>Nematoda</taxon>
        <taxon>Chromadorea</taxon>
        <taxon>Rhabditida</taxon>
        <taxon>Tylenchina</taxon>
        <taxon>Panagrolaimomorpha</taxon>
        <taxon>Strongyloidoidea</taxon>
        <taxon>Steinernematidae</taxon>
        <taxon>Steinernema</taxon>
    </lineage>
</organism>
<evidence type="ECO:0000256" key="4">
    <source>
        <dbReference type="PROSITE-ProRule" id="PRU10141"/>
    </source>
</evidence>
<dbReference type="SUPFAM" id="SSF48403">
    <property type="entry name" value="Ankyrin repeat"/>
    <property type="match status" value="1"/>
</dbReference>
<proteinExistence type="predicted"/>
<dbReference type="InterPro" id="IPR002110">
    <property type="entry name" value="Ankyrin_rpt"/>
</dbReference>
<dbReference type="Proteomes" id="UP001175271">
    <property type="component" value="Unassembled WGS sequence"/>
</dbReference>
<dbReference type="PRINTS" id="PR01415">
    <property type="entry name" value="ANKYRIN"/>
</dbReference>